<feature type="domain" description="CheW-like" evidence="1">
    <location>
        <begin position="11"/>
        <end position="151"/>
    </location>
</feature>
<comment type="caution">
    <text evidence="2">The sequence shown here is derived from an EMBL/GenBank/DDBJ whole genome shotgun (WGS) entry which is preliminary data.</text>
</comment>
<dbReference type="InterPro" id="IPR036061">
    <property type="entry name" value="CheW-like_dom_sf"/>
</dbReference>
<evidence type="ECO:0000259" key="1">
    <source>
        <dbReference type="PROSITE" id="PS50851"/>
    </source>
</evidence>
<protein>
    <submittedName>
        <fullName evidence="3">Chemotaxis protein CheW</fullName>
    </submittedName>
</protein>
<dbReference type="RefSeq" id="WP_061569391.1">
    <property type="nucleotide sequence ID" value="NZ_QEWE01000014.1"/>
</dbReference>
<dbReference type="GO" id="GO:0007165">
    <property type="term" value="P:signal transduction"/>
    <property type="evidence" value="ECO:0007669"/>
    <property type="project" value="InterPro"/>
</dbReference>
<dbReference type="Gene3D" id="2.30.30.40">
    <property type="entry name" value="SH3 Domains"/>
    <property type="match status" value="1"/>
</dbReference>
<dbReference type="EMBL" id="LQYT01000073">
    <property type="protein sequence ID" value="KYD14404.1"/>
    <property type="molecule type" value="Genomic_DNA"/>
</dbReference>
<accession>A0A150LQ38</accession>
<proteinExistence type="predicted"/>
<evidence type="ECO:0000313" key="3">
    <source>
        <dbReference type="EMBL" id="REJ29353.1"/>
    </source>
</evidence>
<dbReference type="Gene3D" id="2.40.50.180">
    <property type="entry name" value="CheA-289, Domain 4"/>
    <property type="match status" value="1"/>
</dbReference>
<dbReference type="PATRIC" id="fig|301148.3.peg.339"/>
<gene>
    <name evidence="2" type="ORF">B4135_2831</name>
    <name evidence="3" type="ORF">C6P37_05200</name>
</gene>
<dbReference type="GO" id="GO:0006935">
    <property type="term" value="P:chemotaxis"/>
    <property type="evidence" value="ECO:0007669"/>
    <property type="project" value="InterPro"/>
</dbReference>
<evidence type="ECO:0000313" key="4">
    <source>
        <dbReference type="Proteomes" id="UP000075683"/>
    </source>
</evidence>
<dbReference type="Proteomes" id="UP000257014">
    <property type="component" value="Unassembled WGS sequence"/>
</dbReference>
<dbReference type="Proteomes" id="UP000075683">
    <property type="component" value="Unassembled WGS sequence"/>
</dbReference>
<dbReference type="SUPFAM" id="SSF50341">
    <property type="entry name" value="CheW-like"/>
    <property type="match status" value="1"/>
</dbReference>
<dbReference type="InterPro" id="IPR002545">
    <property type="entry name" value="CheW-lke_dom"/>
</dbReference>
<sequence length="153" mass="16615">MRMEERKVETEKNIVVFEVGGETFGADIWHVQEIILPVKVVPIPKSHPYLEGVAEIRGEVLPVIDAAKALGFGEGSGSGGEDRFMIANVLGQKVIFHVDRVLSILPCPEEETAGTDELTASLEGLVTGTLKRDEGIILLLDLEKLVGQIKQQG</sequence>
<dbReference type="Pfam" id="PF01584">
    <property type="entry name" value="CheW"/>
    <property type="match status" value="1"/>
</dbReference>
<dbReference type="AlphaFoldDB" id="A0A150LQ38"/>
<organism evidence="2 4">
    <name type="scientific">Caldibacillus debilis</name>
    <dbReference type="NCBI Taxonomy" id="301148"/>
    <lineage>
        <taxon>Bacteria</taxon>
        <taxon>Bacillati</taxon>
        <taxon>Bacillota</taxon>
        <taxon>Bacilli</taxon>
        <taxon>Bacillales</taxon>
        <taxon>Bacillaceae</taxon>
        <taxon>Caldibacillus</taxon>
    </lineage>
</organism>
<dbReference type="InterPro" id="IPR039315">
    <property type="entry name" value="CheW"/>
</dbReference>
<name>A0A150LQ38_9BACI</name>
<evidence type="ECO:0000313" key="2">
    <source>
        <dbReference type="EMBL" id="KYD14404.1"/>
    </source>
</evidence>
<dbReference type="EMBL" id="QEWE01000014">
    <property type="protein sequence ID" value="REJ29353.1"/>
    <property type="molecule type" value="Genomic_DNA"/>
</dbReference>
<dbReference type="GO" id="GO:0005829">
    <property type="term" value="C:cytosol"/>
    <property type="evidence" value="ECO:0007669"/>
    <property type="project" value="TreeGrafter"/>
</dbReference>
<evidence type="ECO:0000313" key="5">
    <source>
        <dbReference type="Proteomes" id="UP000257014"/>
    </source>
</evidence>
<reference evidence="2 4" key="1">
    <citation type="submission" date="2016-01" db="EMBL/GenBank/DDBJ databases">
        <title>Draft Genome Sequences of Seven Thermophilic Sporeformers Isolated from Foods.</title>
        <authorList>
            <person name="Berendsen E.M."/>
            <person name="Wells-Bennik M.H."/>
            <person name="Krawcyk A.O."/>
            <person name="De Jong A."/>
            <person name="Holsappel S."/>
            <person name="Eijlander R.T."/>
            <person name="Kuipers O.P."/>
        </authorList>
    </citation>
    <scope>NUCLEOTIDE SEQUENCE [LARGE SCALE GENOMIC DNA]</scope>
    <source>
        <strain evidence="2 4">B4135</strain>
    </source>
</reference>
<reference evidence="3 5" key="2">
    <citation type="submission" date="2018-03" db="EMBL/GenBank/DDBJ databases">
        <authorList>
            <person name="Keele B.F."/>
        </authorList>
    </citation>
    <scope>NUCLEOTIDE SEQUENCE [LARGE SCALE GENOMIC DNA]</scope>
    <source>
        <strain evidence="3">ZCTH4_d</strain>
    </source>
</reference>
<dbReference type="SMART" id="SM00260">
    <property type="entry name" value="CheW"/>
    <property type="match status" value="1"/>
</dbReference>
<dbReference type="PANTHER" id="PTHR22617:SF23">
    <property type="entry name" value="CHEMOTAXIS PROTEIN CHEW"/>
    <property type="match status" value="1"/>
</dbReference>
<dbReference type="PANTHER" id="PTHR22617">
    <property type="entry name" value="CHEMOTAXIS SENSOR HISTIDINE KINASE-RELATED"/>
    <property type="match status" value="1"/>
</dbReference>
<dbReference type="STRING" id="301148.B4135_2831"/>
<dbReference type="PROSITE" id="PS50851">
    <property type="entry name" value="CHEW"/>
    <property type="match status" value="1"/>
</dbReference>